<protein>
    <recommendedName>
        <fullName evidence="4">Lipocalin-like domain-containing protein</fullName>
    </recommendedName>
</protein>
<reference evidence="2 3" key="1">
    <citation type="submission" date="2023-04" db="EMBL/GenBank/DDBJ databases">
        <title>Tenacibaculum tangerinum sp. nov., isolated from sea tidal flat of South Korea.</title>
        <authorList>
            <person name="Lee S.H."/>
            <person name="Kim J.-J."/>
        </authorList>
    </citation>
    <scope>NUCLEOTIDE SEQUENCE [LARGE SCALE GENOMIC DNA]</scope>
    <source>
        <strain evidence="2 3">GRR-S3-23</strain>
    </source>
</reference>
<dbReference type="PROSITE" id="PS51257">
    <property type="entry name" value="PROKAR_LIPOPROTEIN"/>
    <property type="match status" value="1"/>
</dbReference>
<dbReference type="EMBL" id="CP122539">
    <property type="protein sequence ID" value="WGH74874.1"/>
    <property type="molecule type" value="Genomic_DNA"/>
</dbReference>
<dbReference type="RefSeq" id="WP_279650768.1">
    <property type="nucleotide sequence ID" value="NZ_CP122539.1"/>
</dbReference>
<organism evidence="2 3">
    <name type="scientific">Tenacibaculum tangerinum</name>
    <dbReference type="NCBI Taxonomy" id="3038772"/>
    <lineage>
        <taxon>Bacteria</taxon>
        <taxon>Pseudomonadati</taxon>
        <taxon>Bacteroidota</taxon>
        <taxon>Flavobacteriia</taxon>
        <taxon>Flavobacteriales</taxon>
        <taxon>Flavobacteriaceae</taxon>
        <taxon>Tenacibaculum</taxon>
    </lineage>
</organism>
<accession>A0ABY8L092</accession>
<feature type="signal peptide" evidence="1">
    <location>
        <begin position="1"/>
        <end position="24"/>
    </location>
</feature>
<sequence length="150" mass="16315">MKKIFKISYAVLVCLTLVMSSCSDSDKDISGIANTELSGTVQGQRFEAKGGKAFPSGNNEVSVHITNIAADCSSDIFDYDLEISTYVSTALGIYNDVNVVFRKKGVTPLNYFNGTVELVRITDTELTVKIKAISSADNEVEGFFTVPYCQ</sequence>
<proteinExistence type="predicted"/>
<gene>
    <name evidence="2" type="ORF">P8625_12425</name>
</gene>
<feature type="chain" id="PRO_5046212138" description="Lipocalin-like domain-containing protein" evidence="1">
    <location>
        <begin position="25"/>
        <end position="150"/>
    </location>
</feature>
<name>A0ABY8L092_9FLAO</name>
<evidence type="ECO:0000313" key="2">
    <source>
        <dbReference type="EMBL" id="WGH74874.1"/>
    </source>
</evidence>
<evidence type="ECO:0000313" key="3">
    <source>
        <dbReference type="Proteomes" id="UP001232001"/>
    </source>
</evidence>
<keyword evidence="1" id="KW-0732">Signal</keyword>
<evidence type="ECO:0008006" key="4">
    <source>
        <dbReference type="Google" id="ProtNLM"/>
    </source>
</evidence>
<dbReference type="Proteomes" id="UP001232001">
    <property type="component" value="Chromosome"/>
</dbReference>
<evidence type="ECO:0000256" key="1">
    <source>
        <dbReference type="SAM" id="SignalP"/>
    </source>
</evidence>
<keyword evidence="3" id="KW-1185">Reference proteome</keyword>